<keyword evidence="4" id="KW-0804">Transcription</keyword>
<dbReference type="InParanoid" id="A0A2J6SUV8"/>
<dbReference type="GO" id="GO:0006351">
    <property type="term" value="P:DNA-templated transcription"/>
    <property type="evidence" value="ECO:0007669"/>
    <property type="project" value="InterPro"/>
</dbReference>
<dbReference type="RefSeq" id="XP_024731462.1">
    <property type="nucleotide sequence ID" value="XM_024875630.1"/>
</dbReference>
<reference evidence="8 9" key="1">
    <citation type="submission" date="2016-04" db="EMBL/GenBank/DDBJ databases">
        <title>A degradative enzymes factory behind the ericoid mycorrhizal symbiosis.</title>
        <authorList>
            <consortium name="DOE Joint Genome Institute"/>
            <person name="Martino E."/>
            <person name="Morin E."/>
            <person name="Grelet G."/>
            <person name="Kuo A."/>
            <person name="Kohler A."/>
            <person name="Daghino S."/>
            <person name="Barry K."/>
            <person name="Choi C."/>
            <person name="Cichocki N."/>
            <person name="Clum A."/>
            <person name="Copeland A."/>
            <person name="Hainaut M."/>
            <person name="Haridas S."/>
            <person name="Labutti K."/>
            <person name="Lindquist E."/>
            <person name="Lipzen A."/>
            <person name="Khouja H.-R."/>
            <person name="Murat C."/>
            <person name="Ohm R."/>
            <person name="Olson A."/>
            <person name="Spatafora J."/>
            <person name="Veneault-Fourrey C."/>
            <person name="Henrissat B."/>
            <person name="Grigoriev I."/>
            <person name="Martin F."/>
            <person name="Perotto S."/>
        </authorList>
    </citation>
    <scope>NUCLEOTIDE SEQUENCE [LARGE SCALE GENOMIC DNA]</scope>
    <source>
        <strain evidence="8 9">E</strain>
    </source>
</reference>
<keyword evidence="9" id="KW-1185">Reference proteome</keyword>
<dbReference type="Proteomes" id="UP000235371">
    <property type="component" value="Unassembled WGS sequence"/>
</dbReference>
<dbReference type="Pfam" id="PF04082">
    <property type="entry name" value="Fungal_trans"/>
    <property type="match status" value="1"/>
</dbReference>
<accession>A0A2J6SUV8</accession>
<dbReference type="PANTHER" id="PTHR31668:SF26">
    <property type="entry name" value="GLUCOSE TRANSPORT TRANSCRIPTION REGULATOR RGT1-RELATED"/>
    <property type="match status" value="1"/>
</dbReference>
<keyword evidence="1" id="KW-0479">Metal-binding</keyword>
<dbReference type="STRING" id="1095630.A0A2J6SUV8"/>
<keyword evidence="5" id="KW-0539">Nucleus</keyword>
<evidence type="ECO:0000256" key="1">
    <source>
        <dbReference type="ARBA" id="ARBA00022723"/>
    </source>
</evidence>
<keyword evidence="2" id="KW-0805">Transcription regulation</keyword>
<dbReference type="GO" id="GO:0008270">
    <property type="term" value="F:zinc ion binding"/>
    <property type="evidence" value="ECO:0007669"/>
    <property type="project" value="InterPro"/>
</dbReference>
<dbReference type="Pfam" id="PF00172">
    <property type="entry name" value="Zn_clus"/>
    <property type="match status" value="1"/>
</dbReference>
<dbReference type="PROSITE" id="PS50048">
    <property type="entry name" value="ZN2_CY6_FUNGAL_2"/>
    <property type="match status" value="1"/>
</dbReference>
<dbReference type="AlphaFoldDB" id="A0A2J6SUV8"/>
<name>A0A2J6SUV8_9HELO</name>
<dbReference type="GeneID" id="36583709"/>
<dbReference type="Gene3D" id="4.10.240.10">
    <property type="entry name" value="Zn(2)-C6 fungal-type DNA-binding domain"/>
    <property type="match status" value="1"/>
</dbReference>
<evidence type="ECO:0000256" key="4">
    <source>
        <dbReference type="ARBA" id="ARBA00023163"/>
    </source>
</evidence>
<feature type="region of interest" description="Disordered" evidence="6">
    <location>
        <begin position="1"/>
        <end position="119"/>
    </location>
</feature>
<feature type="compositionally biased region" description="Polar residues" evidence="6">
    <location>
        <begin position="14"/>
        <end position="30"/>
    </location>
</feature>
<dbReference type="OrthoDB" id="5426978at2759"/>
<evidence type="ECO:0000313" key="9">
    <source>
        <dbReference type="Proteomes" id="UP000235371"/>
    </source>
</evidence>
<dbReference type="PROSITE" id="PS00463">
    <property type="entry name" value="ZN2_CY6_FUNGAL_1"/>
    <property type="match status" value="1"/>
</dbReference>
<dbReference type="EMBL" id="KZ613859">
    <property type="protein sequence ID" value="PMD54558.1"/>
    <property type="molecule type" value="Genomic_DNA"/>
</dbReference>
<dbReference type="InterPro" id="IPR050797">
    <property type="entry name" value="Carb_Metab_Trans_Reg"/>
</dbReference>
<dbReference type="CDD" id="cd00067">
    <property type="entry name" value="GAL4"/>
    <property type="match status" value="1"/>
</dbReference>
<keyword evidence="3" id="KW-0238">DNA-binding</keyword>
<dbReference type="InterPro" id="IPR001138">
    <property type="entry name" value="Zn2Cys6_DnaBD"/>
</dbReference>
<dbReference type="SMART" id="SM00066">
    <property type="entry name" value="GAL4"/>
    <property type="match status" value="1"/>
</dbReference>
<dbReference type="CDD" id="cd12148">
    <property type="entry name" value="fungal_TF_MHR"/>
    <property type="match status" value="1"/>
</dbReference>
<evidence type="ECO:0000259" key="7">
    <source>
        <dbReference type="PROSITE" id="PS50048"/>
    </source>
</evidence>
<feature type="domain" description="Zn(2)-C6 fungal-type" evidence="7">
    <location>
        <begin position="121"/>
        <end position="155"/>
    </location>
</feature>
<evidence type="ECO:0000256" key="5">
    <source>
        <dbReference type="ARBA" id="ARBA00023242"/>
    </source>
</evidence>
<feature type="region of interest" description="Disordered" evidence="6">
    <location>
        <begin position="185"/>
        <end position="226"/>
    </location>
</feature>
<evidence type="ECO:0000256" key="3">
    <source>
        <dbReference type="ARBA" id="ARBA00023125"/>
    </source>
</evidence>
<proteinExistence type="predicted"/>
<dbReference type="GO" id="GO:0003677">
    <property type="term" value="F:DNA binding"/>
    <property type="evidence" value="ECO:0007669"/>
    <property type="project" value="UniProtKB-KW"/>
</dbReference>
<evidence type="ECO:0000313" key="8">
    <source>
        <dbReference type="EMBL" id="PMD54558.1"/>
    </source>
</evidence>
<dbReference type="SMART" id="SM00906">
    <property type="entry name" value="Fungal_trans"/>
    <property type="match status" value="1"/>
</dbReference>
<dbReference type="InterPro" id="IPR036864">
    <property type="entry name" value="Zn2-C6_fun-type_DNA-bd_sf"/>
</dbReference>
<gene>
    <name evidence="8" type="ORF">K444DRAFT_539448</name>
</gene>
<dbReference type="GO" id="GO:0000981">
    <property type="term" value="F:DNA-binding transcription factor activity, RNA polymerase II-specific"/>
    <property type="evidence" value="ECO:0007669"/>
    <property type="project" value="InterPro"/>
</dbReference>
<protein>
    <recommendedName>
        <fullName evidence="7">Zn(2)-C6 fungal-type domain-containing protein</fullName>
    </recommendedName>
</protein>
<organism evidence="8 9">
    <name type="scientific">Hyaloscypha bicolor E</name>
    <dbReference type="NCBI Taxonomy" id="1095630"/>
    <lineage>
        <taxon>Eukaryota</taxon>
        <taxon>Fungi</taxon>
        <taxon>Dikarya</taxon>
        <taxon>Ascomycota</taxon>
        <taxon>Pezizomycotina</taxon>
        <taxon>Leotiomycetes</taxon>
        <taxon>Helotiales</taxon>
        <taxon>Hyaloscyphaceae</taxon>
        <taxon>Hyaloscypha</taxon>
        <taxon>Hyaloscypha bicolor</taxon>
    </lineage>
</organism>
<dbReference type="SUPFAM" id="SSF57701">
    <property type="entry name" value="Zn2/Cys6 DNA-binding domain"/>
    <property type="match status" value="1"/>
</dbReference>
<evidence type="ECO:0000256" key="6">
    <source>
        <dbReference type="SAM" id="MobiDB-lite"/>
    </source>
</evidence>
<dbReference type="PANTHER" id="PTHR31668">
    <property type="entry name" value="GLUCOSE TRANSPORT TRANSCRIPTION REGULATOR RGT1-RELATED-RELATED"/>
    <property type="match status" value="1"/>
</dbReference>
<feature type="compositionally biased region" description="Polar residues" evidence="6">
    <location>
        <begin position="82"/>
        <end position="96"/>
    </location>
</feature>
<dbReference type="InterPro" id="IPR007219">
    <property type="entry name" value="XnlR_reg_dom"/>
</dbReference>
<sequence>MQSYGSPSERAGDTGNNPFYASSAQQQSVLPNPDELQITAQLSRGLAPNMSAGHGGAMSESQDHRTQSQASINHQYDHPQDSHAQASHVQGRQSSVDEVAGQYGTPDGSMAPRKRSKVSRACDECRRKKIRCDATTESGEDSCTSCKRVGTTCQFSRVPMKRGPSKGYIKELADRLGQLEGAMQASEMPVPTYMHDSPLQRRGSEDFSPPPSQEHHPKKRTYSSVSGSEFGTPYLAHRSVSAWPTHESPRHLPAPVSGFAATPLPPVTSQAFRDPIYSPNGLAPLPQWKTTPEPPHHQSAAFENAIQDRAPSESPLEWDDTTVDSYYKIMHPTLPLLSQSKARLSSRWSSYPVTLRDALYSALHSAVNSFPSATPLPENKSSRKGMQLWFTAQLEAPASRSFATNLAYLQILLLLAIEAGNRVPGAAGGQAAPSQSVWLGNAVGLAYEMKLYEYKAPLTDDPDSDERLGRRIWWSLVIMDRWHAAGMSTPLLVSDNALVLMPEDQSLLGESLFHLTRLSIILGHYLSVPTTSTEIPSLGVPPFAVYGTLLRGELERWREVLPDSLFNSPLIHLCFWYIRITLELKQADPDPSSLLTSAMKIVTQLTHNSNLVTPLTCHSTILATLILVKLSKYDGVRSEAESGLKILMENRIAPSAWDSTVRDMISNRKQAGVPGSAESKHVSTAAQGLQHLAELATANEEGRDVAMGESRSEGEIFSAKSAGMHNKVHPNFEEIMKNGYLRALSGESGR</sequence>
<evidence type="ECO:0000256" key="2">
    <source>
        <dbReference type="ARBA" id="ARBA00023015"/>
    </source>
</evidence>